<evidence type="ECO:0000256" key="1">
    <source>
        <dbReference type="SAM" id="MobiDB-lite"/>
    </source>
</evidence>
<dbReference type="OrthoDB" id="680217at2"/>
<name>A0A1V9E496_9BACT</name>
<accession>A0A1V9E496</accession>
<organism evidence="2 3">
    <name type="scientific">Niastella yeongjuensis</name>
    <dbReference type="NCBI Taxonomy" id="354355"/>
    <lineage>
        <taxon>Bacteria</taxon>
        <taxon>Pseudomonadati</taxon>
        <taxon>Bacteroidota</taxon>
        <taxon>Chitinophagia</taxon>
        <taxon>Chitinophagales</taxon>
        <taxon>Chitinophagaceae</taxon>
        <taxon>Niastella</taxon>
    </lineage>
</organism>
<feature type="compositionally biased region" description="Polar residues" evidence="1">
    <location>
        <begin position="55"/>
        <end position="68"/>
    </location>
</feature>
<proteinExistence type="predicted"/>
<dbReference type="Proteomes" id="UP000192610">
    <property type="component" value="Unassembled WGS sequence"/>
</dbReference>
<protein>
    <submittedName>
        <fullName evidence="2">Uncharacterized protein</fullName>
    </submittedName>
</protein>
<dbReference type="RefSeq" id="WP_081203903.1">
    <property type="nucleotide sequence ID" value="NZ_FOCZ01000007.1"/>
</dbReference>
<sequence length="68" mass="7633">MKRSFLAAGIGLCIFAFTMVVSNHPVRAEQYNGNYIEQDTTPKKKKDTARKDTMHINNLSSPTTTSQQ</sequence>
<evidence type="ECO:0000313" key="2">
    <source>
        <dbReference type="EMBL" id="OQP40922.1"/>
    </source>
</evidence>
<gene>
    <name evidence="2" type="ORF">A4H97_15055</name>
</gene>
<comment type="caution">
    <text evidence="2">The sequence shown here is derived from an EMBL/GenBank/DDBJ whole genome shotgun (WGS) entry which is preliminary data.</text>
</comment>
<dbReference type="EMBL" id="LVXG01000067">
    <property type="protein sequence ID" value="OQP40922.1"/>
    <property type="molecule type" value="Genomic_DNA"/>
</dbReference>
<keyword evidence="3" id="KW-1185">Reference proteome</keyword>
<evidence type="ECO:0000313" key="3">
    <source>
        <dbReference type="Proteomes" id="UP000192610"/>
    </source>
</evidence>
<reference evidence="3" key="1">
    <citation type="submission" date="2016-04" db="EMBL/GenBank/DDBJ databases">
        <authorList>
            <person name="Chen L."/>
            <person name="Zhuang W."/>
            <person name="Wang G."/>
        </authorList>
    </citation>
    <scope>NUCLEOTIDE SEQUENCE [LARGE SCALE GENOMIC DNA]</scope>
    <source>
        <strain evidence="3">17621</strain>
    </source>
</reference>
<feature type="region of interest" description="Disordered" evidence="1">
    <location>
        <begin position="30"/>
        <end position="68"/>
    </location>
</feature>
<dbReference type="AlphaFoldDB" id="A0A1V9E496"/>